<sequence length="316" mass="34865">MSVEIAPTAQPVAQETGRRPQRKRTTAAARRTSIIGFLAPFGILFAAFYLLPIGYALYRSFFVTRRQGAFGAATEAWGGLENYQRALQDSEFVDSIVRMLLFGIVQVPVMLLLALAFALLLDSGVARLKRFFRLTYFAPYAVPSVIAAIMWGFLYAPNLSPVVDILRDLGIGIDFLDSGTVLWSMANIVTWTYTGYNMLIIYAALQAIDSDLSEAARLDGANGWQIAWRIKVPIIRPALILTGVFSIIGTLQLFAEPQVLRSVTTSITSTYTPNLFAFTQASANNYNYAAAISILLALTTAALSFLFLRFVNRRQA</sequence>
<evidence type="ECO:0000256" key="3">
    <source>
        <dbReference type="ARBA" id="ARBA00022475"/>
    </source>
</evidence>
<evidence type="ECO:0000256" key="5">
    <source>
        <dbReference type="ARBA" id="ARBA00022989"/>
    </source>
</evidence>
<dbReference type="Gene3D" id="1.10.3720.10">
    <property type="entry name" value="MetI-like"/>
    <property type="match status" value="1"/>
</dbReference>
<evidence type="ECO:0000256" key="2">
    <source>
        <dbReference type="ARBA" id="ARBA00022448"/>
    </source>
</evidence>
<keyword evidence="4 7" id="KW-0812">Transmembrane</keyword>
<feature type="transmembrane region" description="Helical" evidence="7">
    <location>
        <begin position="181"/>
        <end position="205"/>
    </location>
</feature>
<comment type="similarity">
    <text evidence="7">Belongs to the binding-protein-dependent transport system permease family.</text>
</comment>
<feature type="domain" description="ABC transmembrane type-1" evidence="9">
    <location>
        <begin position="96"/>
        <end position="307"/>
    </location>
</feature>
<evidence type="ECO:0000256" key="1">
    <source>
        <dbReference type="ARBA" id="ARBA00004651"/>
    </source>
</evidence>
<keyword evidence="6 7" id="KW-0472">Membrane</keyword>
<name>A0A6J4SYR5_9ACTN</name>
<evidence type="ECO:0000313" key="10">
    <source>
        <dbReference type="EMBL" id="CAA9508606.1"/>
    </source>
</evidence>
<evidence type="ECO:0000256" key="6">
    <source>
        <dbReference type="ARBA" id="ARBA00023136"/>
    </source>
</evidence>
<feature type="transmembrane region" description="Helical" evidence="7">
    <location>
        <begin position="288"/>
        <end position="311"/>
    </location>
</feature>
<reference evidence="10" key="1">
    <citation type="submission" date="2020-02" db="EMBL/GenBank/DDBJ databases">
        <authorList>
            <person name="Meier V. D."/>
        </authorList>
    </citation>
    <scope>NUCLEOTIDE SEQUENCE</scope>
    <source>
        <strain evidence="10">AVDCRST_MAG13</strain>
    </source>
</reference>
<evidence type="ECO:0000256" key="7">
    <source>
        <dbReference type="RuleBase" id="RU363032"/>
    </source>
</evidence>
<evidence type="ECO:0000259" key="9">
    <source>
        <dbReference type="PROSITE" id="PS50928"/>
    </source>
</evidence>
<dbReference type="PROSITE" id="PS50928">
    <property type="entry name" value="ABC_TM1"/>
    <property type="match status" value="1"/>
</dbReference>
<accession>A0A6J4SYR5</accession>
<feature type="region of interest" description="Disordered" evidence="8">
    <location>
        <begin position="1"/>
        <end position="25"/>
    </location>
</feature>
<comment type="subcellular location">
    <subcellularLocation>
        <location evidence="1 7">Cell membrane</location>
        <topology evidence="1 7">Multi-pass membrane protein</topology>
    </subcellularLocation>
</comment>
<dbReference type="SUPFAM" id="SSF161098">
    <property type="entry name" value="MetI-like"/>
    <property type="match status" value="1"/>
</dbReference>
<keyword evidence="2 7" id="KW-0813">Transport</keyword>
<dbReference type="GO" id="GO:0005886">
    <property type="term" value="C:plasma membrane"/>
    <property type="evidence" value="ECO:0007669"/>
    <property type="project" value="UniProtKB-SubCell"/>
</dbReference>
<dbReference type="PANTHER" id="PTHR30193">
    <property type="entry name" value="ABC TRANSPORTER PERMEASE PROTEIN"/>
    <property type="match status" value="1"/>
</dbReference>
<dbReference type="InterPro" id="IPR051393">
    <property type="entry name" value="ABC_transporter_permease"/>
</dbReference>
<dbReference type="GO" id="GO:0055085">
    <property type="term" value="P:transmembrane transport"/>
    <property type="evidence" value="ECO:0007669"/>
    <property type="project" value="InterPro"/>
</dbReference>
<dbReference type="InterPro" id="IPR035906">
    <property type="entry name" value="MetI-like_sf"/>
</dbReference>
<dbReference type="EMBL" id="CADCVO010000428">
    <property type="protein sequence ID" value="CAA9508606.1"/>
    <property type="molecule type" value="Genomic_DNA"/>
</dbReference>
<dbReference type="Pfam" id="PF00528">
    <property type="entry name" value="BPD_transp_1"/>
    <property type="match status" value="1"/>
</dbReference>
<protein>
    <submittedName>
        <fullName evidence="10">ABC transporter, permease protein 1 (Cluster 1, maltose/g3p/polyamine/iron)</fullName>
    </submittedName>
</protein>
<keyword evidence="5 7" id="KW-1133">Transmembrane helix</keyword>
<dbReference type="CDD" id="cd06261">
    <property type="entry name" value="TM_PBP2"/>
    <property type="match status" value="1"/>
</dbReference>
<feature type="transmembrane region" description="Helical" evidence="7">
    <location>
        <begin position="134"/>
        <end position="154"/>
    </location>
</feature>
<dbReference type="PANTHER" id="PTHR30193:SF41">
    <property type="entry name" value="DIACETYLCHITOBIOSE UPTAKE SYSTEM PERMEASE PROTEIN NGCF"/>
    <property type="match status" value="1"/>
</dbReference>
<dbReference type="InterPro" id="IPR000515">
    <property type="entry name" value="MetI-like"/>
</dbReference>
<feature type="transmembrane region" description="Helical" evidence="7">
    <location>
        <begin position="32"/>
        <end position="58"/>
    </location>
</feature>
<gene>
    <name evidence="10" type="ORF">AVDCRST_MAG13-2676</name>
</gene>
<proteinExistence type="inferred from homology"/>
<evidence type="ECO:0000256" key="4">
    <source>
        <dbReference type="ARBA" id="ARBA00022692"/>
    </source>
</evidence>
<evidence type="ECO:0000256" key="8">
    <source>
        <dbReference type="SAM" id="MobiDB-lite"/>
    </source>
</evidence>
<organism evidence="10">
    <name type="scientific">uncultured Solirubrobacteraceae bacterium</name>
    <dbReference type="NCBI Taxonomy" id="1162706"/>
    <lineage>
        <taxon>Bacteria</taxon>
        <taxon>Bacillati</taxon>
        <taxon>Actinomycetota</taxon>
        <taxon>Thermoleophilia</taxon>
        <taxon>Solirubrobacterales</taxon>
        <taxon>Solirubrobacteraceae</taxon>
        <taxon>environmental samples</taxon>
    </lineage>
</organism>
<keyword evidence="3" id="KW-1003">Cell membrane</keyword>
<dbReference type="AlphaFoldDB" id="A0A6J4SYR5"/>
<feature type="transmembrane region" description="Helical" evidence="7">
    <location>
        <begin position="99"/>
        <end position="122"/>
    </location>
</feature>
<feature type="transmembrane region" description="Helical" evidence="7">
    <location>
        <begin position="234"/>
        <end position="255"/>
    </location>
</feature>